<dbReference type="Gramene" id="Pp3c2_29140V3.4">
    <property type="protein sequence ID" value="Pp3c2_29140V3.4"/>
    <property type="gene ID" value="Pp3c2_29140"/>
</dbReference>
<dbReference type="FunFam" id="3.30.559.10:FF:000015">
    <property type="entry name" value="Spermidine hydroxycinnamoyl transferase"/>
    <property type="match status" value="1"/>
</dbReference>
<dbReference type="FunFam" id="3.30.559.10:FF:000008">
    <property type="entry name" value="Tryptamine hydroxycinnamoyl transferase"/>
    <property type="match status" value="1"/>
</dbReference>
<keyword evidence="9" id="KW-1185">Reference proteome</keyword>
<dbReference type="EnsemblPlants" id="Pp3c2_29140V3.4">
    <property type="protein sequence ID" value="Pp3c2_29140V3.4"/>
    <property type="gene ID" value="Pp3c2_29140"/>
</dbReference>
<feature type="compositionally biased region" description="Polar residues" evidence="4">
    <location>
        <begin position="282"/>
        <end position="293"/>
    </location>
</feature>
<dbReference type="AlphaFoldDB" id="A0A140DDD6"/>
<dbReference type="Gramene" id="Pp3c2_29140V3.3">
    <property type="protein sequence ID" value="Pp3c2_29140V3.3"/>
    <property type="gene ID" value="Pp3c2_29140"/>
</dbReference>
<dbReference type="EnsemblPlants" id="Pp3c2_29140V3.2">
    <property type="protein sequence ID" value="Pp3c2_29140V3.2"/>
    <property type="gene ID" value="Pp3c2_29140"/>
</dbReference>
<evidence type="ECO:0000256" key="4">
    <source>
        <dbReference type="SAM" id="MobiDB-lite"/>
    </source>
</evidence>
<reference evidence="8" key="5">
    <citation type="submission" date="2020-12" db="UniProtKB">
        <authorList>
            <consortium name="EnsemblPlants"/>
        </authorList>
    </citation>
    <scope>IDENTIFICATION</scope>
</reference>
<dbReference type="SMR" id="A0A140DDD6"/>
<reference evidence="5" key="2">
    <citation type="journal article" date="2016" name="Plant Cell Physiol.">
        <title>Exploiting the substrate promiscuity of hydroxycinnamoyl-CoA:shikimate hydroxycinnamoyl transferase to reduce lignin.</title>
        <authorList>
            <person name="Eudes A."/>
            <person name="Pereira J.H."/>
            <person name="Yogiswara S."/>
            <person name="Wang G."/>
            <person name="Teixeira Benites V."/>
            <person name="Baidoo E.E."/>
            <person name="Lee T.S."/>
            <person name="Adams P.D."/>
            <person name="Keasling J.D."/>
            <person name="Loque D."/>
        </authorList>
    </citation>
    <scope>NUCLEOTIDE SEQUENCE</scope>
</reference>
<dbReference type="PANTHER" id="PTHR31642">
    <property type="entry name" value="TRICHOTHECENE 3-O-ACETYLTRANSFERASE"/>
    <property type="match status" value="1"/>
</dbReference>
<dbReference type="EMBL" id="KU513965">
    <property type="protein sequence ID" value="AMK38063.1"/>
    <property type="molecule type" value="mRNA"/>
</dbReference>
<keyword evidence="2 5" id="KW-0808">Transferase</keyword>
<feature type="compositionally biased region" description="Low complexity" evidence="4">
    <location>
        <begin position="224"/>
        <end position="245"/>
    </location>
</feature>
<dbReference type="Gene3D" id="3.30.559.10">
    <property type="entry name" value="Chloramphenicol acetyltransferase-like domain"/>
    <property type="match status" value="2"/>
</dbReference>
<dbReference type="EMBL" id="ABEU02000002">
    <property type="protein sequence ID" value="PNR60563.1"/>
    <property type="molecule type" value="Genomic_DNA"/>
</dbReference>
<evidence type="ECO:0000256" key="3">
    <source>
        <dbReference type="ARBA" id="ARBA00023315"/>
    </source>
</evidence>
<evidence type="ECO:0000313" key="5">
    <source>
        <dbReference type="EMBL" id="AMK38063.1"/>
    </source>
</evidence>
<proteinExistence type="evidence at transcript level"/>
<reference evidence="7" key="4">
    <citation type="submission" date="2020-03" db="EMBL/GenBank/DDBJ databases">
        <authorList>
            <person name="Moody L.A."/>
            <person name="Kelly S."/>
            <person name="Clayton R."/>
            <person name="Langdale J.A."/>
        </authorList>
    </citation>
    <scope>NUCLEOTIDE SEQUENCE</scope>
    <source>
        <strain evidence="7">Villersexel</strain>
    </source>
</reference>
<dbReference type="EnsemblPlants" id="Pp3c2_29140V3.3">
    <property type="protein sequence ID" value="Pp3c2_29140V3.3"/>
    <property type="gene ID" value="Pp3c2_29140"/>
</dbReference>
<name>A0A140DDD6_PHYPA</name>
<evidence type="ECO:0000313" key="8">
    <source>
        <dbReference type="EnsemblPlants" id="Pp3c2_29140V3.1"/>
    </source>
</evidence>
<comment type="similarity">
    <text evidence="1">Belongs to the plant acyltransferase family.</text>
</comment>
<organism evidence="5">
    <name type="scientific">Physcomitrium patens</name>
    <name type="common">Spreading-leaved earth moss</name>
    <name type="synonym">Physcomitrella patens</name>
    <dbReference type="NCBI Taxonomy" id="3218"/>
    <lineage>
        <taxon>Eukaryota</taxon>
        <taxon>Viridiplantae</taxon>
        <taxon>Streptophyta</taxon>
        <taxon>Embryophyta</taxon>
        <taxon>Bryophyta</taxon>
        <taxon>Bryophytina</taxon>
        <taxon>Bryopsida</taxon>
        <taxon>Funariidae</taxon>
        <taxon>Funariales</taxon>
        <taxon>Funariaceae</taxon>
        <taxon>Physcomitrium</taxon>
    </lineage>
</organism>
<dbReference type="EMBL" id="MT266984">
    <property type="protein sequence ID" value="QWK52460.1"/>
    <property type="molecule type" value="mRNA"/>
</dbReference>
<keyword evidence="3 5" id="KW-0012">Acyltransferase</keyword>
<protein>
    <submittedName>
        <fullName evidence="7">NOG2</fullName>
    </submittedName>
    <submittedName>
        <fullName evidence="5">PpHCT1</fullName>
        <ecNumber evidence="5">2.3.1.133</ecNumber>
    </submittedName>
</protein>
<dbReference type="GO" id="GO:0047172">
    <property type="term" value="F:shikimate O-hydroxycinnamoyltransferase activity"/>
    <property type="evidence" value="ECO:0007669"/>
    <property type="project" value="UniProtKB-EC"/>
</dbReference>
<dbReference type="Proteomes" id="UP000006727">
    <property type="component" value="Chromosome 2"/>
</dbReference>
<dbReference type="GO" id="GO:0016747">
    <property type="term" value="F:acyltransferase activity, transferring groups other than amino-acyl groups"/>
    <property type="evidence" value="ECO:0000318"/>
    <property type="project" value="GO_Central"/>
</dbReference>
<dbReference type="Gramene" id="Pp3c2_29140V3.5">
    <property type="protein sequence ID" value="Pp3c2_29140V3.5"/>
    <property type="gene ID" value="Pp3c2_29140"/>
</dbReference>
<dbReference type="EnsemblPlants" id="Pp3c2_29140V3.1">
    <property type="protein sequence ID" value="Pp3c2_29140V3.1"/>
    <property type="gene ID" value="Pp3c2_29140"/>
</dbReference>
<dbReference type="EC" id="2.3.1.133" evidence="5"/>
<evidence type="ECO:0000256" key="1">
    <source>
        <dbReference type="ARBA" id="ARBA00009861"/>
    </source>
</evidence>
<evidence type="ECO:0000313" key="9">
    <source>
        <dbReference type="Proteomes" id="UP000006727"/>
    </source>
</evidence>
<accession>A0A140DDD6</accession>
<dbReference type="Pfam" id="PF02458">
    <property type="entry name" value="Transferase"/>
    <property type="match status" value="2"/>
</dbReference>
<reference evidence="6 9" key="1">
    <citation type="journal article" date="2008" name="Science">
        <title>The Physcomitrella genome reveals evolutionary insights into the conquest of land by plants.</title>
        <authorList>
            <person name="Rensing S."/>
            <person name="Lang D."/>
            <person name="Zimmer A."/>
            <person name="Terry A."/>
            <person name="Salamov A."/>
            <person name="Shapiro H."/>
            <person name="Nishiyama T."/>
            <person name="Perroud P.-F."/>
            <person name="Lindquist E."/>
            <person name="Kamisugi Y."/>
            <person name="Tanahashi T."/>
            <person name="Sakakibara K."/>
            <person name="Fujita T."/>
            <person name="Oishi K."/>
            <person name="Shin-I T."/>
            <person name="Kuroki Y."/>
            <person name="Toyoda A."/>
            <person name="Suzuki Y."/>
            <person name="Hashimoto A."/>
            <person name="Yamaguchi K."/>
            <person name="Sugano A."/>
            <person name="Kohara Y."/>
            <person name="Fujiyama A."/>
            <person name="Anterola A."/>
            <person name="Aoki S."/>
            <person name="Ashton N."/>
            <person name="Barbazuk W.B."/>
            <person name="Barker E."/>
            <person name="Bennetzen J."/>
            <person name="Bezanilla M."/>
            <person name="Blankenship R."/>
            <person name="Cho S.H."/>
            <person name="Dutcher S."/>
            <person name="Estelle M."/>
            <person name="Fawcett J.A."/>
            <person name="Gundlach H."/>
            <person name="Hanada K."/>
            <person name="Heyl A."/>
            <person name="Hicks K.A."/>
            <person name="Hugh J."/>
            <person name="Lohr M."/>
            <person name="Mayer K."/>
            <person name="Melkozernov A."/>
            <person name="Murata T."/>
            <person name="Nelson D."/>
            <person name="Pils B."/>
            <person name="Prigge M."/>
            <person name="Reiss B."/>
            <person name="Renner T."/>
            <person name="Rombauts S."/>
            <person name="Rushton P."/>
            <person name="Sanderfoot A."/>
            <person name="Schween G."/>
            <person name="Shiu S.-H."/>
            <person name="Stueber K."/>
            <person name="Theodoulou F.L."/>
            <person name="Tu H."/>
            <person name="Van de Peer Y."/>
            <person name="Verrier P.J."/>
            <person name="Waters E."/>
            <person name="Wood A."/>
            <person name="Yang L."/>
            <person name="Cove D."/>
            <person name="Cuming A."/>
            <person name="Hasebe M."/>
            <person name="Lucas S."/>
            <person name="Mishler D.B."/>
            <person name="Reski R."/>
            <person name="Grigoriev I."/>
            <person name="Quatrano R.S."/>
            <person name="Boore J.L."/>
        </authorList>
    </citation>
    <scope>NUCLEOTIDE SEQUENCE [LARGE SCALE GENOMIC DNA]</scope>
    <source>
        <strain evidence="8 9">cv. Gransden 2004</strain>
    </source>
</reference>
<dbReference type="PANTHER" id="PTHR31642:SF11">
    <property type="entry name" value="SHIKIMATE O-HYDROXYCINNAMOYLTRANSFERASE"/>
    <property type="match status" value="1"/>
</dbReference>
<evidence type="ECO:0000256" key="2">
    <source>
        <dbReference type="ARBA" id="ARBA00022679"/>
    </source>
</evidence>
<feature type="region of interest" description="Disordered" evidence="4">
    <location>
        <begin position="200"/>
        <end position="347"/>
    </location>
</feature>
<dbReference type="OrthoDB" id="671439at2759"/>
<reference evidence="6 9" key="3">
    <citation type="journal article" date="2018" name="Plant J.">
        <title>The Physcomitrella patens chromosome-scale assembly reveals moss genome structure and evolution.</title>
        <authorList>
            <person name="Lang D."/>
            <person name="Ullrich K.K."/>
            <person name="Murat F."/>
            <person name="Fuchs J."/>
            <person name="Jenkins J."/>
            <person name="Haas F.B."/>
            <person name="Piednoel M."/>
            <person name="Gundlach H."/>
            <person name="Van Bel M."/>
            <person name="Meyberg R."/>
            <person name="Vives C."/>
            <person name="Morata J."/>
            <person name="Symeonidi A."/>
            <person name="Hiss M."/>
            <person name="Muchero W."/>
            <person name="Kamisugi Y."/>
            <person name="Saleh O."/>
            <person name="Blanc G."/>
            <person name="Decker E.L."/>
            <person name="van Gessel N."/>
            <person name="Grimwood J."/>
            <person name="Hayes R.D."/>
            <person name="Graham S.W."/>
            <person name="Gunter L.E."/>
            <person name="McDaniel S.F."/>
            <person name="Hoernstein S.N.W."/>
            <person name="Larsson A."/>
            <person name="Li F.W."/>
            <person name="Perroud P.F."/>
            <person name="Phillips J."/>
            <person name="Ranjan P."/>
            <person name="Rokshar D.S."/>
            <person name="Rothfels C.J."/>
            <person name="Schneider L."/>
            <person name="Shu S."/>
            <person name="Stevenson D.W."/>
            <person name="Thummler F."/>
            <person name="Tillich M."/>
            <person name="Villarreal Aguilar J.C."/>
            <person name="Widiez T."/>
            <person name="Wong G.K."/>
            <person name="Wymore A."/>
            <person name="Zhang Y."/>
            <person name="Zimmer A.D."/>
            <person name="Quatrano R.S."/>
            <person name="Mayer K.F.X."/>
            <person name="Goodstein D."/>
            <person name="Casacuberta J.M."/>
            <person name="Vandepoele K."/>
            <person name="Reski R."/>
            <person name="Cuming A.C."/>
            <person name="Tuskan G.A."/>
            <person name="Maumus F."/>
            <person name="Salse J."/>
            <person name="Schmutz J."/>
            <person name="Rensing S.A."/>
        </authorList>
    </citation>
    <scope>NUCLEOTIDE SEQUENCE [LARGE SCALE GENOMIC DNA]</scope>
    <source>
        <strain evidence="8 9">cv. Gransden 2004</strain>
    </source>
</reference>
<dbReference type="InterPro" id="IPR050317">
    <property type="entry name" value="Plant_Fungal_Acyltransferase"/>
</dbReference>
<evidence type="ECO:0000313" key="7">
    <source>
        <dbReference type="EMBL" id="QWK52460.1"/>
    </source>
</evidence>
<dbReference type="EnsemblPlants" id="Pp3c2_29140V3.5">
    <property type="protein sequence ID" value="Pp3c2_29140V3.5"/>
    <property type="gene ID" value="Pp3c2_29140"/>
</dbReference>
<sequence length="591" mass="64388">MAAASQVQLDVTIRKQSMVRPSEPTPERILWNSGLDLVIPRIHTQSVYFYNNNDGSDDFLNHEKLAEALGKTLVPFYPMAGRLKRGEGGRVEINCNGEGVLLVEAEADAKITDFGEFAPDPRFRHLVPQVDYSQEISSFPLLVLQITFFKCGGASLGVGMQHHVADGMSGLHCVNTWSEMARGIPLKVKPFIDRTLLKANSPPRPMFPHIEYQPPPRLMKPENSKSNGNGHSNGHSNGLANGHANVHANGLANGHANGHSKGHANNYSNGHHTNGMEITNGAFHTNGNGNGVVNDSHVANRKSNGAHMENGNGNGNGDFNENHEKQGSGNGNSVCAGGGHNHANGNENQSAVQLNVKKMTNGVHNSNGSTNEEAKDEDLPMAVRVFRFTKEQLATLKRMAVEEKADVTFSSYEMLSGHIWKCITQARKLAESQETKLFVATDGRSRLNPPLPKGYFGNVIFTCTPIATAGELVSNPITYAARKIHDSLARMNDEYLRSALDYLETQEDISKLVRGAHHFNSPNLGITSWARMPTYDCDFGWGRPIFMGPATIAYEGLVYVLASPVNDGSLSLSLGLRSDHMDTFAKLVASF</sequence>
<dbReference type="InterPro" id="IPR023213">
    <property type="entry name" value="CAT-like_dom_sf"/>
</dbReference>
<dbReference type="STRING" id="3218.A0A140DDD6"/>
<dbReference type="Gramene" id="Pp3c2_29140V3.1">
    <property type="protein sequence ID" value="Pp3c2_29140V3.1"/>
    <property type="gene ID" value="Pp3c2_29140"/>
</dbReference>
<evidence type="ECO:0000313" key="6">
    <source>
        <dbReference type="EMBL" id="PNR60563.1"/>
    </source>
</evidence>
<gene>
    <name evidence="5" type="primary">Pphct1</name>
    <name evidence="8" type="synonym">LOC112275159</name>
    <name evidence="7" type="synonym">NOG2</name>
    <name evidence="6" type="ORF">PHYPA_003356</name>
</gene>
<dbReference type="FunCoup" id="A0A140DDD6">
    <property type="interactions" value="390"/>
</dbReference>
<feature type="compositionally biased region" description="Polar residues" evidence="4">
    <location>
        <begin position="263"/>
        <end position="272"/>
    </location>
</feature>
<dbReference type="Gramene" id="Pp3c2_29140V3.2">
    <property type="protein sequence ID" value="Pp3c2_29140V3.2"/>
    <property type="gene ID" value="Pp3c2_29140"/>
</dbReference>